<keyword evidence="3" id="KW-0689">Ribosomal protein</keyword>
<protein>
    <recommendedName>
        <fullName evidence="7">Large ribosomal subunit protein mL54</fullName>
    </recommendedName>
</protein>
<dbReference type="PANTHER" id="PTHR28595:SF1">
    <property type="entry name" value="LARGE RIBOSOMAL SUBUNIT PROTEIN ML54"/>
    <property type="match status" value="1"/>
</dbReference>
<evidence type="ECO:0000256" key="3">
    <source>
        <dbReference type="ARBA" id="ARBA00022980"/>
    </source>
</evidence>
<evidence type="ECO:0000256" key="7">
    <source>
        <dbReference type="ARBA" id="ARBA00035179"/>
    </source>
</evidence>
<keyword evidence="4" id="KW-0496">Mitochondrion</keyword>
<reference evidence="8" key="1">
    <citation type="submission" date="2021-01" db="EMBL/GenBank/DDBJ databases">
        <authorList>
            <person name="Corre E."/>
            <person name="Pelletier E."/>
            <person name="Niang G."/>
            <person name="Scheremetjew M."/>
            <person name="Finn R."/>
            <person name="Kale V."/>
            <person name="Holt S."/>
            <person name="Cochrane G."/>
            <person name="Meng A."/>
            <person name="Brown T."/>
            <person name="Cohen L."/>
        </authorList>
    </citation>
    <scope>NUCLEOTIDE SEQUENCE</scope>
    <source>
        <strain evidence="8">CCMP2078</strain>
    </source>
</reference>
<evidence type="ECO:0000313" key="8">
    <source>
        <dbReference type="EMBL" id="CAD8261962.1"/>
    </source>
</evidence>
<dbReference type="InterPro" id="IPR013870">
    <property type="entry name" value="Ribosomal_mL54"/>
</dbReference>
<dbReference type="AlphaFoldDB" id="A0A7R9YEM7"/>
<organism evidence="8">
    <name type="scientific">Pinguiococcus pyrenoidosus</name>
    <dbReference type="NCBI Taxonomy" id="172671"/>
    <lineage>
        <taxon>Eukaryota</taxon>
        <taxon>Sar</taxon>
        <taxon>Stramenopiles</taxon>
        <taxon>Ochrophyta</taxon>
        <taxon>Pinguiophyceae</taxon>
        <taxon>Pinguiochrysidales</taxon>
        <taxon>Pinguiochrysidaceae</taxon>
        <taxon>Pinguiococcus</taxon>
    </lineage>
</organism>
<dbReference type="GO" id="GO:0005762">
    <property type="term" value="C:mitochondrial large ribosomal subunit"/>
    <property type="evidence" value="ECO:0007669"/>
    <property type="project" value="TreeGrafter"/>
</dbReference>
<dbReference type="EMBL" id="HBEA01014988">
    <property type="protein sequence ID" value="CAD8261962.1"/>
    <property type="molecule type" value="Transcribed_RNA"/>
</dbReference>
<accession>A0A7R9YEM7</accession>
<keyword evidence="2" id="KW-0809">Transit peptide</keyword>
<dbReference type="Pfam" id="PF08561">
    <property type="entry name" value="Ribosomal_L37"/>
    <property type="match status" value="1"/>
</dbReference>
<evidence type="ECO:0000256" key="4">
    <source>
        <dbReference type="ARBA" id="ARBA00023128"/>
    </source>
</evidence>
<comment type="subcellular location">
    <subcellularLocation>
        <location evidence="1">Mitochondrion</location>
    </subcellularLocation>
</comment>
<proteinExistence type="inferred from homology"/>
<name>A0A7R9YEM7_9STRA</name>
<evidence type="ECO:0000256" key="1">
    <source>
        <dbReference type="ARBA" id="ARBA00004173"/>
    </source>
</evidence>
<sequence>MSSGLLCLRGRLAVAVRHGPSAARWRHVGGFRRSMSKETKVGDVVPIKFLKEQEEIKIMEDDQYPEWLWELPQPGIKALTKKLHENFDELSVDELQRLVKLRRRQKIREHNLRNKTK</sequence>
<gene>
    <name evidence="8" type="ORF">PPYR1160_LOCUS11464</name>
</gene>
<keyword evidence="5" id="KW-0687">Ribonucleoprotein</keyword>
<comment type="similarity">
    <text evidence="6">Belongs to the mitochondrion-specific ribosomal protein mL54 family.</text>
</comment>
<evidence type="ECO:0000256" key="6">
    <source>
        <dbReference type="ARBA" id="ARBA00033752"/>
    </source>
</evidence>
<dbReference type="PANTHER" id="PTHR28595">
    <property type="entry name" value="39S RIBOSOMAL PROTEIN L54, MITOCHONDRIAL"/>
    <property type="match status" value="1"/>
</dbReference>
<evidence type="ECO:0000256" key="5">
    <source>
        <dbReference type="ARBA" id="ARBA00023274"/>
    </source>
</evidence>
<evidence type="ECO:0000256" key="2">
    <source>
        <dbReference type="ARBA" id="ARBA00022946"/>
    </source>
</evidence>
<dbReference type="GO" id="GO:0003735">
    <property type="term" value="F:structural constituent of ribosome"/>
    <property type="evidence" value="ECO:0007669"/>
    <property type="project" value="TreeGrafter"/>
</dbReference>